<name>A0A1N7MN20_9RHOB</name>
<dbReference type="AlphaFoldDB" id="A0A1N7MN20"/>
<protein>
    <submittedName>
        <fullName evidence="1">Uncharacterized protein</fullName>
    </submittedName>
</protein>
<accession>A0A1N7MN20</accession>
<keyword evidence="2" id="KW-1185">Reference proteome</keyword>
<reference evidence="2" key="1">
    <citation type="submission" date="2017-01" db="EMBL/GenBank/DDBJ databases">
        <authorList>
            <person name="Varghese N."/>
            <person name="Submissions S."/>
        </authorList>
    </citation>
    <scope>NUCLEOTIDE SEQUENCE [LARGE SCALE GENOMIC DNA]</scope>
    <source>
        <strain evidence="2">DSM 29430</strain>
    </source>
</reference>
<dbReference type="EMBL" id="FTOQ01000005">
    <property type="protein sequence ID" value="SIS87497.1"/>
    <property type="molecule type" value="Genomic_DNA"/>
</dbReference>
<sequence length="137" mass="15423">MIMPSGFTQLCIVKKPRASEEQFPADVFPKIIIETLPGNGITLDCSLSDTMRNEGFPDGLLQIGLIERGAQHIEVPEALLEYANDFEWWINLVNSEDCVSALKELDAVLKLYNSRFVTDLDPQNDLLAKFQCQTEEC</sequence>
<organism evidence="1 2">
    <name type="scientific">Roseivivax lentus</name>
    <dbReference type="NCBI Taxonomy" id="633194"/>
    <lineage>
        <taxon>Bacteria</taxon>
        <taxon>Pseudomonadati</taxon>
        <taxon>Pseudomonadota</taxon>
        <taxon>Alphaproteobacteria</taxon>
        <taxon>Rhodobacterales</taxon>
        <taxon>Roseobacteraceae</taxon>
        <taxon>Roseivivax</taxon>
    </lineage>
</organism>
<evidence type="ECO:0000313" key="2">
    <source>
        <dbReference type="Proteomes" id="UP000186684"/>
    </source>
</evidence>
<proteinExistence type="predicted"/>
<dbReference type="Proteomes" id="UP000186684">
    <property type="component" value="Unassembled WGS sequence"/>
</dbReference>
<evidence type="ECO:0000313" key="1">
    <source>
        <dbReference type="EMBL" id="SIS87497.1"/>
    </source>
</evidence>
<gene>
    <name evidence="1" type="ORF">SAMN05421759_10520</name>
</gene>